<evidence type="ECO:0000313" key="15">
    <source>
        <dbReference type="Proteomes" id="UP000595046"/>
    </source>
</evidence>
<gene>
    <name evidence="11" type="primary">whiB</name>
    <name evidence="14" type="ORF">G4Z16_00610</name>
</gene>
<dbReference type="RefSeq" id="WP_197348634.1">
    <property type="nucleotide sequence ID" value="NZ_CP048882.1"/>
</dbReference>
<evidence type="ECO:0000256" key="7">
    <source>
        <dbReference type="ARBA" id="ARBA00023015"/>
    </source>
</evidence>
<dbReference type="GO" id="GO:0045454">
    <property type="term" value="P:cell redox homeostasis"/>
    <property type="evidence" value="ECO:0007669"/>
    <property type="project" value="TreeGrafter"/>
</dbReference>
<dbReference type="GO" id="GO:0005737">
    <property type="term" value="C:cytoplasm"/>
    <property type="evidence" value="ECO:0007669"/>
    <property type="project" value="UniProtKB-SubCell"/>
</dbReference>
<comment type="PTM">
    <text evidence="11">The Fe-S cluster can be nitrosylated by nitric oxide (NO).</text>
</comment>
<dbReference type="GO" id="GO:0047134">
    <property type="term" value="F:protein-disulfide reductase [NAD(P)H] activity"/>
    <property type="evidence" value="ECO:0007669"/>
    <property type="project" value="TreeGrafter"/>
</dbReference>
<keyword evidence="10 11" id="KW-0804">Transcription</keyword>
<comment type="function">
    <text evidence="11">Acts as a transcriptional regulator. Probably redox-responsive. The apo- but not holo-form probably binds DNA.</text>
</comment>
<protein>
    <recommendedName>
        <fullName evidence="11">Transcriptional regulator WhiB</fullName>
    </recommendedName>
</protein>
<evidence type="ECO:0000256" key="3">
    <source>
        <dbReference type="ARBA" id="ARBA00022485"/>
    </source>
</evidence>
<reference evidence="15" key="1">
    <citation type="submission" date="2020-02" db="EMBL/GenBank/DDBJ databases">
        <title>Streptomyces sp. ASO4wet.</title>
        <authorList>
            <person name="Risdian C."/>
            <person name="Landwehr W."/>
            <person name="Schupp P."/>
            <person name="Wink J."/>
        </authorList>
    </citation>
    <scope>NUCLEOTIDE SEQUENCE [LARGE SCALE GENOMIC DNA]</scope>
    <source>
        <strain evidence="15">ASO4wet</strain>
    </source>
</reference>
<comment type="subcellular location">
    <subcellularLocation>
        <location evidence="1 11">Cytoplasm</location>
    </subcellularLocation>
</comment>
<evidence type="ECO:0000256" key="6">
    <source>
        <dbReference type="ARBA" id="ARBA00023014"/>
    </source>
</evidence>
<accession>A0A7T1T2D1</accession>
<comment type="similarity">
    <text evidence="2 11">Belongs to the WhiB family.</text>
</comment>
<comment type="PTM">
    <text evidence="11">Upon Fe-S cluster removal intramolecular disulfide bonds are formed.</text>
</comment>
<dbReference type="GO" id="GO:0046872">
    <property type="term" value="F:metal ion binding"/>
    <property type="evidence" value="ECO:0007669"/>
    <property type="project" value="UniProtKB-KW"/>
</dbReference>
<keyword evidence="7 11" id="KW-0805">Transcription regulation</keyword>
<keyword evidence="6 11" id="KW-0411">Iron-sulfur</keyword>
<sequence>MRYITTNEARPTGLRGIADHSWHDRALCSGMDPAEADELFFPRPRDICAIKEAKHICSRCPVRRACFNAALDTESKEGIWAGLTEDERRPWHEKIAHRLDYARVRAVFHGRDIHLSSAERSAVARHAYTCGWRPERLAALLRVDYSWARDLLLAARHEVANRDRYFTEHPDTKKGSGATSGPAKKTKTDEDEETQPPLHHQEHTQELLDALDEAA</sequence>
<keyword evidence="11" id="KW-0963">Cytoplasm</keyword>
<dbReference type="InterPro" id="IPR003482">
    <property type="entry name" value="Whib"/>
</dbReference>
<dbReference type="Proteomes" id="UP000595046">
    <property type="component" value="Chromosome"/>
</dbReference>
<evidence type="ECO:0000256" key="5">
    <source>
        <dbReference type="ARBA" id="ARBA00023004"/>
    </source>
</evidence>
<feature type="binding site" evidence="11">
    <location>
        <position position="66"/>
    </location>
    <ligand>
        <name>[4Fe-4S] cluster</name>
        <dbReference type="ChEBI" id="CHEBI:49883"/>
    </ligand>
</feature>
<evidence type="ECO:0000259" key="13">
    <source>
        <dbReference type="PROSITE" id="PS51674"/>
    </source>
</evidence>
<dbReference type="GO" id="GO:0045892">
    <property type="term" value="P:negative regulation of DNA-templated transcription"/>
    <property type="evidence" value="ECO:0007669"/>
    <property type="project" value="TreeGrafter"/>
</dbReference>
<evidence type="ECO:0000256" key="9">
    <source>
        <dbReference type="ARBA" id="ARBA00023157"/>
    </source>
</evidence>
<comment type="cofactor">
    <cofactor evidence="11">
        <name>[4Fe-4S] cluster</name>
        <dbReference type="ChEBI" id="CHEBI:49883"/>
    </cofactor>
    <text evidence="11">Binds 1 [4Fe-4S] cluster per subunit. Following nitrosylation of the [4Fe-4S] cluster binds 1 [4Fe-8(NO)] cluster per subunit.</text>
</comment>
<evidence type="ECO:0000256" key="4">
    <source>
        <dbReference type="ARBA" id="ARBA00022723"/>
    </source>
</evidence>
<dbReference type="GO" id="GO:0051539">
    <property type="term" value="F:4 iron, 4 sulfur cluster binding"/>
    <property type="evidence" value="ECO:0007669"/>
    <property type="project" value="UniProtKB-UniRule"/>
</dbReference>
<evidence type="ECO:0000256" key="1">
    <source>
        <dbReference type="ARBA" id="ARBA00004496"/>
    </source>
</evidence>
<evidence type="ECO:0000256" key="11">
    <source>
        <dbReference type="HAMAP-Rule" id="MF_01479"/>
    </source>
</evidence>
<dbReference type="HAMAP" id="MF_01479">
    <property type="entry name" value="WhiB"/>
    <property type="match status" value="1"/>
</dbReference>
<feature type="binding site" evidence="11">
    <location>
        <position position="60"/>
    </location>
    <ligand>
        <name>[4Fe-4S] cluster</name>
        <dbReference type="ChEBI" id="CHEBI:49883"/>
    </ligand>
</feature>
<proteinExistence type="inferred from homology"/>
<name>A0A7T1T2D1_9ACTN</name>
<feature type="binding site" evidence="11">
    <location>
        <position position="57"/>
    </location>
    <ligand>
        <name>[4Fe-4S] cluster</name>
        <dbReference type="ChEBI" id="CHEBI:49883"/>
    </ligand>
</feature>
<evidence type="ECO:0000256" key="10">
    <source>
        <dbReference type="ARBA" id="ARBA00023163"/>
    </source>
</evidence>
<dbReference type="EMBL" id="CP048882">
    <property type="protein sequence ID" value="QPP05136.1"/>
    <property type="molecule type" value="Genomic_DNA"/>
</dbReference>
<evidence type="ECO:0000256" key="8">
    <source>
        <dbReference type="ARBA" id="ARBA00023125"/>
    </source>
</evidence>
<keyword evidence="9 11" id="KW-1015">Disulfide bond</keyword>
<dbReference type="AlphaFoldDB" id="A0A7T1T2D1"/>
<dbReference type="GO" id="GO:0035731">
    <property type="term" value="F:dinitrosyl-iron complex binding"/>
    <property type="evidence" value="ECO:0007669"/>
    <property type="project" value="UniProtKB-UniRule"/>
</dbReference>
<dbReference type="InterPro" id="IPR034768">
    <property type="entry name" value="4FE4S_WBL"/>
</dbReference>
<evidence type="ECO:0000313" key="14">
    <source>
        <dbReference type="EMBL" id="QPP05136.1"/>
    </source>
</evidence>
<evidence type="ECO:0000256" key="2">
    <source>
        <dbReference type="ARBA" id="ARBA00006597"/>
    </source>
</evidence>
<organism evidence="14 15">
    <name type="scientific">Streptomyces bathyalis</name>
    <dbReference type="NCBI Taxonomy" id="2710756"/>
    <lineage>
        <taxon>Bacteria</taxon>
        <taxon>Bacillati</taxon>
        <taxon>Actinomycetota</taxon>
        <taxon>Actinomycetes</taxon>
        <taxon>Kitasatosporales</taxon>
        <taxon>Streptomycetaceae</taxon>
        <taxon>Streptomyces</taxon>
    </lineage>
</organism>
<keyword evidence="3 11" id="KW-0004">4Fe-4S</keyword>
<dbReference type="GO" id="GO:0003677">
    <property type="term" value="F:DNA binding"/>
    <property type="evidence" value="ECO:0007669"/>
    <property type="project" value="UniProtKB-UniRule"/>
</dbReference>
<dbReference type="KEGG" id="sbat:G4Z16_00610"/>
<feature type="binding site" evidence="11">
    <location>
        <position position="28"/>
    </location>
    <ligand>
        <name>[4Fe-4S] cluster</name>
        <dbReference type="ChEBI" id="CHEBI:49883"/>
    </ligand>
</feature>
<feature type="domain" description="4Fe-4S Wbl-type" evidence="13">
    <location>
        <begin position="27"/>
        <end position="90"/>
    </location>
</feature>
<dbReference type="Pfam" id="PF02467">
    <property type="entry name" value="Whib"/>
    <property type="match status" value="1"/>
</dbReference>
<keyword evidence="5 11" id="KW-0408">Iron</keyword>
<dbReference type="PANTHER" id="PTHR38839">
    <property type="entry name" value="TRANSCRIPTIONAL REGULATOR WHID-RELATED"/>
    <property type="match status" value="1"/>
</dbReference>
<dbReference type="PROSITE" id="PS51674">
    <property type="entry name" value="4FE4S_WBL"/>
    <property type="match status" value="1"/>
</dbReference>
<feature type="region of interest" description="Disordered" evidence="12">
    <location>
        <begin position="166"/>
        <end position="215"/>
    </location>
</feature>
<evidence type="ECO:0000256" key="12">
    <source>
        <dbReference type="SAM" id="MobiDB-lite"/>
    </source>
</evidence>
<keyword evidence="15" id="KW-1185">Reference proteome</keyword>
<keyword evidence="4 11" id="KW-0479">Metal-binding</keyword>
<keyword evidence="8 11" id="KW-0238">DNA-binding</keyword>